<dbReference type="InterPro" id="IPR043128">
    <property type="entry name" value="Rev_trsase/Diguanyl_cyclase"/>
</dbReference>
<evidence type="ECO:0000256" key="6">
    <source>
        <dbReference type="ARBA" id="ARBA00022723"/>
    </source>
</evidence>
<comment type="caution">
    <text evidence="15">The sequence shown here is derived from an EMBL/GenBank/DDBJ whole genome shotgun (WGS) entry which is preliminary data.</text>
</comment>
<dbReference type="AlphaFoldDB" id="A0A3S4QKC8"/>
<dbReference type="GO" id="GO:0006260">
    <property type="term" value="P:DNA replication"/>
    <property type="evidence" value="ECO:0007669"/>
    <property type="project" value="UniProtKB-KW"/>
</dbReference>
<dbReference type="Gene3D" id="3.30.70.270">
    <property type="match status" value="1"/>
</dbReference>
<dbReference type="FunFam" id="3.40.1170.60:FF:000002">
    <property type="entry name" value="Polymerase (DNA directed) kappa"/>
    <property type="match status" value="1"/>
</dbReference>
<dbReference type="InterPro" id="IPR022880">
    <property type="entry name" value="DNApol_IV"/>
</dbReference>
<dbReference type="InterPro" id="IPR017961">
    <property type="entry name" value="DNA_pol_Y-fam_little_finger"/>
</dbReference>
<dbReference type="GO" id="GO:0003684">
    <property type="term" value="F:damaged DNA binding"/>
    <property type="evidence" value="ECO:0007669"/>
    <property type="project" value="InterPro"/>
</dbReference>
<keyword evidence="9" id="KW-0239">DNA-directed DNA polymerase</keyword>
<keyword evidence="12" id="KW-0175">Coiled coil</keyword>
<keyword evidence="4" id="KW-0548">Nucleotidyltransferase</keyword>
<evidence type="ECO:0000256" key="4">
    <source>
        <dbReference type="ARBA" id="ARBA00022695"/>
    </source>
</evidence>
<feature type="region of interest" description="Disordered" evidence="13">
    <location>
        <begin position="576"/>
        <end position="599"/>
    </location>
</feature>
<evidence type="ECO:0000256" key="13">
    <source>
        <dbReference type="SAM" id="MobiDB-lite"/>
    </source>
</evidence>
<evidence type="ECO:0000256" key="2">
    <source>
        <dbReference type="ARBA" id="ARBA00016178"/>
    </source>
</evidence>
<dbReference type="GO" id="GO:0042276">
    <property type="term" value="P:error-prone translesion synthesis"/>
    <property type="evidence" value="ECO:0007669"/>
    <property type="project" value="TreeGrafter"/>
</dbReference>
<keyword evidence="8" id="KW-0460">Magnesium</keyword>
<proteinExistence type="inferred from homology"/>
<evidence type="ECO:0000259" key="14">
    <source>
        <dbReference type="PROSITE" id="PS50173"/>
    </source>
</evidence>
<evidence type="ECO:0000256" key="11">
    <source>
        <dbReference type="ARBA" id="ARBA00049244"/>
    </source>
</evidence>
<dbReference type="EC" id="2.7.7.7" evidence="1"/>
<keyword evidence="6" id="KW-0479">Metal-binding</keyword>
<organism evidence="15 16">
    <name type="scientific">Dinothrombium tinctorium</name>
    <dbReference type="NCBI Taxonomy" id="1965070"/>
    <lineage>
        <taxon>Eukaryota</taxon>
        <taxon>Metazoa</taxon>
        <taxon>Ecdysozoa</taxon>
        <taxon>Arthropoda</taxon>
        <taxon>Chelicerata</taxon>
        <taxon>Arachnida</taxon>
        <taxon>Acari</taxon>
        <taxon>Acariformes</taxon>
        <taxon>Trombidiformes</taxon>
        <taxon>Prostigmata</taxon>
        <taxon>Anystina</taxon>
        <taxon>Parasitengona</taxon>
        <taxon>Trombidioidea</taxon>
        <taxon>Trombidiidae</taxon>
        <taxon>Dinothrombium</taxon>
    </lineage>
</organism>
<evidence type="ECO:0000313" key="15">
    <source>
        <dbReference type="EMBL" id="RWS04561.1"/>
    </source>
</evidence>
<dbReference type="GO" id="GO:0005634">
    <property type="term" value="C:nucleus"/>
    <property type="evidence" value="ECO:0007669"/>
    <property type="project" value="TreeGrafter"/>
</dbReference>
<dbReference type="NCBIfam" id="NF002677">
    <property type="entry name" value="PRK02406.1"/>
    <property type="match status" value="1"/>
</dbReference>
<dbReference type="CDD" id="cd03586">
    <property type="entry name" value="PolY_Pol_IV_kappa"/>
    <property type="match status" value="1"/>
</dbReference>
<dbReference type="EMBL" id="NCKU01005445">
    <property type="protein sequence ID" value="RWS04561.1"/>
    <property type="molecule type" value="Genomic_DNA"/>
</dbReference>
<dbReference type="InterPro" id="IPR050116">
    <property type="entry name" value="DNA_polymerase-Y"/>
</dbReference>
<evidence type="ECO:0000256" key="8">
    <source>
        <dbReference type="ARBA" id="ARBA00022842"/>
    </source>
</evidence>
<dbReference type="PROSITE" id="PS50173">
    <property type="entry name" value="UMUC"/>
    <property type="match status" value="1"/>
</dbReference>
<feature type="coiled-coil region" evidence="12">
    <location>
        <begin position="50"/>
        <end position="92"/>
    </location>
</feature>
<dbReference type="GO" id="GO:0006281">
    <property type="term" value="P:DNA repair"/>
    <property type="evidence" value="ECO:0007669"/>
    <property type="project" value="UniProtKB-KW"/>
</dbReference>
<evidence type="ECO:0000256" key="9">
    <source>
        <dbReference type="ARBA" id="ARBA00022932"/>
    </source>
</evidence>
<evidence type="ECO:0000313" key="16">
    <source>
        <dbReference type="Proteomes" id="UP000285301"/>
    </source>
</evidence>
<dbReference type="Gene3D" id="3.30.160.60">
    <property type="entry name" value="Classic Zinc Finger"/>
    <property type="match status" value="1"/>
</dbReference>
<dbReference type="Gene3D" id="3.40.1170.60">
    <property type="match status" value="1"/>
</dbReference>
<dbReference type="STRING" id="1965070.A0A3S4QKC8"/>
<feature type="domain" description="UmuC" evidence="14">
    <location>
        <begin position="97"/>
        <end position="301"/>
    </location>
</feature>
<keyword evidence="3" id="KW-0808">Transferase</keyword>
<evidence type="ECO:0000256" key="7">
    <source>
        <dbReference type="ARBA" id="ARBA00022763"/>
    </source>
</evidence>
<evidence type="ECO:0000256" key="12">
    <source>
        <dbReference type="SAM" id="Coils"/>
    </source>
</evidence>
<dbReference type="InterPro" id="IPR036775">
    <property type="entry name" value="DNA_pol_Y-fam_lit_finger_sf"/>
</dbReference>
<dbReference type="OrthoDB" id="1747274at2759"/>
<dbReference type="Gene3D" id="3.30.1490.100">
    <property type="entry name" value="DNA polymerase, Y-family, little finger domain"/>
    <property type="match status" value="1"/>
</dbReference>
<sequence>MSSNHCSKPELMLLNDQKAGMKGLDKERINQIIYEATKDSPFYKHQLEKEKRINAQIEKMLSTMKSLSDEQKNKARQTMDEMAAALESQRNDLKHIIVHLDMDMFYAAVEMRDDPSLREKPIAVGSLSMLATSNYEARKFGVRAAMPGFIAKRLCPSLKIISCNFHKYCEVSDEVMEILSDYDPDYSSAGLDEAYLDITQYVTKKLSSLDLESQLDCDFTLNVFPKIMWDIAYDVVNEIRAKILEKTKLTSSAGIAPNKSLAKICSDLNKPNGQFMLNGWDFEEVQTFVRNLEARKIPGIGPVQEKYLKALDIRTCKDLWEKRDLIYLLFTPCLVEFYLRTSLGIHSTCVKSYDESSRKSKGSERTFKATSNLDALSKILKSLSEDVSISLKKHGLKGRTVTLKLKRDTFAAFVRSKTLLFYTNDAEVFYQTARSILLTQLASNSNEDVAFRLMGIRVCNFEDDCTETKNDFIKDEKKKQLTLDSFLTKNTENDEVVADAIKMNHTCGFCCLSFADEDALELHFQKCQENKGSTMICPVCGIERFSDLSELNKHIDCCLSDNYIKESFQHKSVNEMNTKRKSDVEKQSKHAKIESYFKR</sequence>
<evidence type="ECO:0000256" key="3">
    <source>
        <dbReference type="ARBA" id="ARBA00022679"/>
    </source>
</evidence>
<keyword evidence="7" id="KW-0227">DNA damage</keyword>
<keyword evidence="10" id="KW-0234">DNA repair</keyword>
<dbReference type="PANTHER" id="PTHR11076:SF33">
    <property type="entry name" value="DNA POLYMERASE KAPPA"/>
    <property type="match status" value="1"/>
</dbReference>
<evidence type="ECO:0000256" key="1">
    <source>
        <dbReference type="ARBA" id="ARBA00012417"/>
    </source>
</evidence>
<dbReference type="SUPFAM" id="SSF56672">
    <property type="entry name" value="DNA/RNA polymerases"/>
    <property type="match status" value="1"/>
</dbReference>
<dbReference type="Pfam" id="PF00817">
    <property type="entry name" value="IMS"/>
    <property type="match status" value="1"/>
</dbReference>
<evidence type="ECO:0000256" key="10">
    <source>
        <dbReference type="ARBA" id="ARBA00023204"/>
    </source>
</evidence>
<dbReference type="FunFam" id="3.30.1490.100:FF:000004">
    <property type="entry name" value="DNA polymerase IV"/>
    <property type="match status" value="1"/>
</dbReference>
<protein>
    <recommendedName>
        <fullName evidence="2">DNA polymerase kappa</fullName>
        <ecNumber evidence="1">2.7.7.7</ecNumber>
    </recommendedName>
</protein>
<dbReference type="Proteomes" id="UP000285301">
    <property type="component" value="Unassembled WGS sequence"/>
</dbReference>
<keyword evidence="5" id="KW-0235">DNA replication</keyword>
<dbReference type="GO" id="GO:0046872">
    <property type="term" value="F:metal ion binding"/>
    <property type="evidence" value="ECO:0007669"/>
    <property type="project" value="UniProtKB-KW"/>
</dbReference>
<dbReference type="Gene3D" id="1.10.150.810">
    <property type="match status" value="2"/>
</dbReference>
<dbReference type="PANTHER" id="PTHR11076">
    <property type="entry name" value="DNA REPAIR POLYMERASE UMUC / TRANSFERASE FAMILY MEMBER"/>
    <property type="match status" value="1"/>
</dbReference>
<keyword evidence="16" id="KW-1185">Reference proteome</keyword>
<dbReference type="InterPro" id="IPR043502">
    <property type="entry name" value="DNA/RNA_pol_sf"/>
</dbReference>
<evidence type="ECO:0000256" key="5">
    <source>
        <dbReference type="ARBA" id="ARBA00022705"/>
    </source>
</evidence>
<dbReference type="InterPro" id="IPR001126">
    <property type="entry name" value="UmuC"/>
</dbReference>
<gene>
    <name evidence="15" type="ORF">B4U79_11865</name>
</gene>
<dbReference type="Pfam" id="PF11799">
    <property type="entry name" value="IMS_C"/>
    <property type="match status" value="1"/>
</dbReference>
<reference evidence="15 16" key="1">
    <citation type="journal article" date="2018" name="Gigascience">
        <title>Genomes of trombidid mites reveal novel predicted allergens and laterally-transferred genes associated with secondary metabolism.</title>
        <authorList>
            <person name="Dong X."/>
            <person name="Chaisiri K."/>
            <person name="Xia D."/>
            <person name="Armstrong S.D."/>
            <person name="Fang Y."/>
            <person name="Donnelly M.J."/>
            <person name="Kadowaki T."/>
            <person name="McGarry J.W."/>
            <person name="Darby A.C."/>
            <person name="Makepeace B.L."/>
        </authorList>
    </citation>
    <scope>NUCLEOTIDE SEQUENCE [LARGE SCALE GENOMIC DNA]</scope>
    <source>
        <strain evidence="15">UoL-WK</strain>
    </source>
</reference>
<comment type="catalytic activity">
    <reaction evidence="11">
        <text>DNA(n) + a 2'-deoxyribonucleoside 5'-triphosphate = DNA(n+1) + diphosphate</text>
        <dbReference type="Rhea" id="RHEA:22508"/>
        <dbReference type="Rhea" id="RHEA-COMP:17339"/>
        <dbReference type="Rhea" id="RHEA-COMP:17340"/>
        <dbReference type="ChEBI" id="CHEBI:33019"/>
        <dbReference type="ChEBI" id="CHEBI:61560"/>
        <dbReference type="ChEBI" id="CHEBI:173112"/>
        <dbReference type="EC" id="2.7.7.7"/>
    </reaction>
</comment>
<dbReference type="SUPFAM" id="SSF100879">
    <property type="entry name" value="Lesion bypass DNA polymerase (Y-family), little finger domain"/>
    <property type="match status" value="1"/>
</dbReference>
<dbReference type="GO" id="GO:0003887">
    <property type="term" value="F:DNA-directed DNA polymerase activity"/>
    <property type="evidence" value="ECO:0007669"/>
    <property type="project" value="UniProtKB-KW"/>
</dbReference>
<accession>A0A3S4QKC8</accession>
<dbReference type="HAMAP" id="MF_01113">
    <property type="entry name" value="DNApol_IV"/>
    <property type="match status" value="1"/>
</dbReference>
<dbReference type="FunFam" id="1.10.150.810:FF:000003">
    <property type="entry name" value="DNA polymerase kappa subunit"/>
    <property type="match status" value="1"/>
</dbReference>
<name>A0A3S4QKC8_9ACAR</name>